<dbReference type="Proteomes" id="UP000235371">
    <property type="component" value="Unassembled WGS sequence"/>
</dbReference>
<proteinExistence type="predicted"/>
<protein>
    <submittedName>
        <fullName evidence="1">Uncharacterized protein</fullName>
    </submittedName>
</protein>
<evidence type="ECO:0000313" key="2">
    <source>
        <dbReference type="Proteomes" id="UP000235371"/>
    </source>
</evidence>
<keyword evidence="2" id="KW-1185">Reference proteome</keyword>
<accession>A0A2J6SS17</accession>
<dbReference type="AlphaFoldDB" id="A0A2J6SS17"/>
<name>A0A2J6SS17_9HELO</name>
<dbReference type="GeneID" id="36591930"/>
<sequence length="153" mass="16429">MARLSKIAGYVIAAVVVLTIVLSEIAERKEAADINAALDDLLASLTKICARLELEKLNRITRSPWIVAATIPQPWEIPQPYRKTPGDCEPDWAAIGFEEAGSIYFDLIHGNSSCATTSEKPASALASHTAAYISEQPTSTSKFPRETGLLSGG</sequence>
<evidence type="ECO:0000313" key="1">
    <source>
        <dbReference type="EMBL" id="PMD53557.1"/>
    </source>
</evidence>
<dbReference type="RefSeq" id="XP_024730461.1">
    <property type="nucleotide sequence ID" value="XM_024883853.1"/>
</dbReference>
<dbReference type="InParanoid" id="A0A2J6SS17"/>
<dbReference type="EMBL" id="KZ613872">
    <property type="protein sequence ID" value="PMD53557.1"/>
    <property type="molecule type" value="Genomic_DNA"/>
</dbReference>
<dbReference type="OrthoDB" id="3533344at2759"/>
<gene>
    <name evidence="1" type="ORF">K444DRAFT_635342</name>
</gene>
<reference evidence="1 2" key="1">
    <citation type="submission" date="2016-04" db="EMBL/GenBank/DDBJ databases">
        <title>A degradative enzymes factory behind the ericoid mycorrhizal symbiosis.</title>
        <authorList>
            <consortium name="DOE Joint Genome Institute"/>
            <person name="Martino E."/>
            <person name="Morin E."/>
            <person name="Grelet G."/>
            <person name="Kuo A."/>
            <person name="Kohler A."/>
            <person name="Daghino S."/>
            <person name="Barry K."/>
            <person name="Choi C."/>
            <person name="Cichocki N."/>
            <person name="Clum A."/>
            <person name="Copeland A."/>
            <person name="Hainaut M."/>
            <person name="Haridas S."/>
            <person name="Labutti K."/>
            <person name="Lindquist E."/>
            <person name="Lipzen A."/>
            <person name="Khouja H.-R."/>
            <person name="Murat C."/>
            <person name="Ohm R."/>
            <person name="Olson A."/>
            <person name="Spatafora J."/>
            <person name="Veneault-Fourrey C."/>
            <person name="Henrissat B."/>
            <person name="Grigoriev I."/>
            <person name="Martin F."/>
            <person name="Perotto S."/>
        </authorList>
    </citation>
    <scope>NUCLEOTIDE SEQUENCE [LARGE SCALE GENOMIC DNA]</scope>
    <source>
        <strain evidence="1 2">E</strain>
    </source>
</reference>
<organism evidence="1 2">
    <name type="scientific">Hyaloscypha bicolor E</name>
    <dbReference type="NCBI Taxonomy" id="1095630"/>
    <lineage>
        <taxon>Eukaryota</taxon>
        <taxon>Fungi</taxon>
        <taxon>Dikarya</taxon>
        <taxon>Ascomycota</taxon>
        <taxon>Pezizomycotina</taxon>
        <taxon>Leotiomycetes</taxon>
        <taxon>Helotiales</taxon>
        <taxon>Hyaloscyphaceae</taxon>
        <taxon>Hyaloscypha</taxon>
        <taxon>Hyaloscypha bicolor</taxon>
    </lineage>
</organism>